<gene>
    <name evidence="2" type="ORF">Y900_008535</name>
</gene>
<dbReference type="EMBL" id="JALN02000001">
    <property type="protein sequence ID" value="KDE98994.1"/>
    <property type="molecule type" value="Genomic_DNA"/>
</dbReference>
<reference evidence="2" key="1">
    <citation type="submission" date="2014-05" db="EMBL/GenBank/DDBJ databases">
        <title>Genome sequence of Mycobacterium aromaticivorans strain JS19b1T (= DSM 45407T).</title>
        <authorList>
            <person name="Kwak Y."/>
            <person name="Park G.-S."/>
            <person name="Li Q.X."/>
            <person name="Lee S.-E."/>
            <person name="Shin J.-H."/>
        </authorList>
    </citation>
    <scope>NUCLEOTIDE SEQUENCE [LARGE SCALE GENOMIC DNA]</scope>
    <source>
        <strain evidence="2">JS19b1</strain>
    </source>
</reference>
<dbReference type="OrthoDB" id="4752609at2"/>
<proteinExistence type="predicted"/>
<dbReference type="RefSeq" id="WP_036341146.1">
    <property type="nucleotide sequence ID" value="NZ_JALN02000001.1"/>
</dbReference>
<evidence type="ECO:0000256" key="1">
    <source>
        <dbReference type="SAM" id="SignalP"/>
    </source>
</evidence>
<name>A0A064CEE8_9MYCO</name>
<accession>A0A064CEE8</accession>
<protein>
    <recommendedName>
        <fullName evidence="4">Keratin associated protein</fullName>
    </recommendedName>
</protein>
<keyword evidence="1" id="KW-0732">Signal</keyword>
<dbReference type="STRING" id="1440774.Y900_008535"/>
<evidence type="ECO:0000313" key="2">
    <source>
        <dbReference type="EMBL" id="KDE98994.1"/>
    </source>
</evidence>
<feature type="signal peptide" evidence="1">
    <location>
        <begin position="1"/>
        <end position="21"/>
    </location>
</feature>
<comment type="caution">
    <text evidence="2">The sequence shown here is derived from an EMBL/GenBank/DDBJ whole genome shotgun (WGS) entry which is preliminary data.</text>
</comment>
<keyword evidence="3" id="KW-1185">Reference proteome</keyword>
<evidence type="ECO:0000313" key="3">
    <source>
        <dbReference type="Proteomes" id="UP000022835"/>
    </source>
</evidence>
<dbReference type="AlphaFoldDB" id="A0A064CEE8"/>
<dbReference type="Proteomes" id="UP000022835">
    <property type="component" value="Unassembled WGS sequence"/>
</dbReference>
<organism evidence="2 3">
    <name type="scientific">Mycolicibacterium aromaticivorans JS19b1 = JCM 16368</name>
    <dbReference type="NCBI Taxonomy" id="1440774"/>
    <lineage>
        <taxon>Bacteria</taxon>
        <taxon>Bacillati</taxon>
        <taxon>Actinomycetota</taxon>
        <taxon>Actinomycetes</taxon>
        <taxon>Mycobacteriales</taxon>
        <taxon>Mycobacteriaceae</taxon>
        <taxon>Mycolicibacterium</taxon>
    </lineage>
</organism>
<sequence length="80" mass="7897">MRTKIVLGAPLLIAVASVVLAVPAAARPAQCTDTGPSTTVCETPGHTAIVTSPNPALQNPLAGWGYGGFGIGLGGIFIGL</sequence>
<feature type="chain" id="PRO_5038542657" description="Keratin associated protein" evidence="1">
    <location>
        <begin position="22"/>
        <end position="80"/>
    </location>
</feature>
<evidence type="ECO:0008006" key="4">
    <source>
        <dbReference type="Google" id="ProtNLM"/>
    </source>
</evidence>